<comment type="caution">
    <text evidence="5">The sequence shown here is derived from an EMBL/GenBank/DDBJ whole genome shotgun (WGS) entry which is preliminary data.</text>
</comment>
<reference evidence="5" key="1">
    <citation type="submission" date="2022-03" db="EMBL/GenBank/DDBJ databases">
        <authorList>
            <person name="Tunstrom K."/>
        </authorList>
    </citation>
    <scope>NUCLEOTIDE SEQUENCE</scope>
</reference>
<dbReference type="InterPro" id="IPR000859">
    <property type="entry name" value="CUB_dom"/>
</dbReference>
<accession>A0AAU9UHF0</accession>
<proteinExistence type="predicted"/>
<feature type="compositionally biased region" description="Polar residues" evidence="2">
    <location>
        <begin position="52"/>
        <end position="68"/>
    </location>
</feature>
<evidence type="ECO:0000256" key="3">
    <source>
        <dbReference type="SAM" id="SignalP"/>
    </source>
</evidence>
<feature type="domain" description="CUB" evidence="4">
    <location>
        <begin position="401"/>
        <end position="514"/>
    </location>
</feature>
<feature type="chain" id="PRO_5043807178" description="CUB domain-containing protein" evidence="3">
    <location>
        <begin position="19"/>
        <end position="583"/>
    </location>
</feature>
<gene>
    <name evidence="5" type="ORF">EEDITHA_LOCUS13621</name>
</gene>
<dbReference type="Gene3D" id="2.60.120.290">
    <property type="entry name" value="Spermadhesin, CUB domain"/>
    <property type="match status" value="1"/>
</dbReference>
<evidence type="ECO:0000313" key="6">
    <source>
        <dbReference type="Proteomes" id="UP001153954"/>
    </source>
</evidence>
<keyword evidence="1" id="KW-1015">Disulfide bond</keyword>
<evidence type="ECO:0000313" key="5">
    <source>
        <dbReference type="EMBL" id="CAH2098517.1"/>
    </source>
</evidence>
<feature type="region of interest" description="Disordered" evidence="2">
    <location>
        <begin position="145"/>
        <end position="218"/>
    </location>
</feature>
<dbReference type="SMART" id="SM00042">
    <property type="entry name" value="CUB"/>
    <property type="match status" value="1"/>
</dbReference>
<dbReference type="EMBL" id="CAKOGL010000019">
    <property type="protein sequence ID" value="CAH2098517.1"/>
    <property type="molecule type" value="Genomic_DNA"/>
</dbReference>
<evidence type="ECO:0000259" key="4">
    <source>
        <dbReference type="SMART" id="SM00042"/>
    </source>
</evidence>
<keyword evidence="3" id="KW-0732">Signal</keyword>
<dbReference type="Proteomes" id="UP001153954">
    <property type="component" value="Unassembled WGS sequence"/>
</dbReference>
<feature type="signal peptide" evidence="3">
    <location>
        <begin position="1"/>
        <end position="18"/>
    </location>
</feature>
<name>A0AAU9UHF0_EUPED</name>
<protein>
    <recommendedName>
        <fullName evidence="4">CUB domain-containing protein</fullName>
    </recommendedName>
</protein>
<dbReference type="InterPro" id="IPR035914">
    <property type="entry name" value="Sperma_CUB_dom_sf"/>
</dbReference>
<keyword evidence="6" id="KW-1185">Reference proteome</keyword>
<feature type="compositionally biased region" description="Basic and acidic residues" evidence="2">
    <location>
        <begin position="145"/>
        <end position="190"/>
    </location>
</feature>
<evidence type="ECO:0000256" key="1">
    <source>
        <dbReference type="ARBA" id="ARBA00023157"/>
    </source>
</evidence>
<evidence type="ECO:0000256" key="2">
    <source>
        <dbReference type="SAM" id="MobiDB-lite"/>
    </source>
</evidence>
<organism evidence="5 6">
    <name type="scientific">Euphydryas editha</name>
    <name type="common">Edith's checkerspot</name>
    <dbReference type="NCBI Taxonomy" id="104508"/>
    <lineage>
        <taxon>Eukaryota</taxon>
        <taxon>Metazoa</taxon>
        <taxon>Ecdysozoa</taxon>
        <taxon>Arthropoda</taxon>
        <taxon>Hexapoda</taxon>
        <taxon>Insecta</taxon>
        <taxon>Pterygota</taxon>
        <taxon>Neoptera</taxon>
        <taxon>Endopterygota</taxon>
        <taxon>Lepidoptera</taxon>
        <taxon>Glossata</taxon>
        <taxon>Ditrysia</taxon>
        <taxon>Papilionoidea</taxon>
        <taxon>Nymphalidae</taxon>
        <taxon>Nymphalinae</taxon>
        <taxon>Euphydryas</taxon>
    </lineage>
</organism>
<feature type="region of interest" description="Disordered" evidence="2">
    <location>
        <begin position="49"/>
        <end position="76"/>
    </location>
</feature>
<sequence>MFKFWIFVALIAISASRALSLDDDGEDHWFDEYWYEDLVNKSYDADVKESTKSTPAVSSESTKTSPATTAEDHNIPNINDYLFEDVRSELEYSDPDDNFFLLADEIEEDKKELEDSAESDKNRFRADDDIAFYRNESEKKILEETKTILDEDREEEHTRNDFDKLKSDEENEKSDSEMLEETSKLLRDTSDLLGEDEEDENKGIEKVDELDSLEETIKEPSITAEDDTVSKAVEDLMTDIDKLNTTWNKLIGNDNNNEESPEIGNDGSYDYEEIDDDNLNKIFESILKEHHTENVSEEKEIEKIEANTTKEASQEVEETYSTSEPILYLNDALIASEIENSTRVDSVKVSTTEELTTEEVSTEASSIADLSSAEVNQLMEDFKAQHQELLKISSTDVRNAINIRLTVDEPIVVTSPDYPSPYPTDNTVDWYITGDGLGIELNITDFHVNGFVGDYVLVKPGGVDVSGSTGLLFSYELTTERRYRFLDVDQMFIRFYAARGMRFRRGFRMSMRMVVPRPGAPIEEIIPDPEPVIPTPAATITLNLGGISLERFIQIEEQFRKILADMATIYINTNNIDPGLNTT</sequence>
<dbReference type="AlphaFoldDB" id="A0AAU9UHF0"/>
<dbReference type="SUPFAM" id="SSF49854">
    <property type="entry name" value="Spermadhesin, CUB domain"/>
    <property type="match status" value="1"/>
</dbReference>